<feature type="chain" id="PRO_5020445938" description="SXP/RAL-2 family protein Ani s 5-like cation-binding domain-containing protein" evidence="2">
    <location>
        <begin position="22"/>
        <end position="182"/>
    </location>
</feature>
<evidence type="ECO:0000313" key="4">
    <source>
        <dbReference type="Proteomes" id="UP000298663"/>
    </source>
</evidence>
<evidence type="ECO:0000256" key="2">
    <source>
        <dbReference type="SAM" id="SignalP"/>
    </source>
</evidence>
<proteinExistence type="predicted"/>
<keyword evidence="4" id="KW-1185">Reference proteome</keyword>
<accession>A0A4U5LYH6</accession>
<keyword evidence="2" id="KW-0732">Signal</keyword>
<feature type="signal peptide" evidence="2">
    <location>
        <begin position="1"/>
        <end position="21"/>
    </location>
</feature>
<gene>
    <name evidence="3" type="ORF">L596_028457</name>
</gene>
<reference evidence="3 4" key="1">
    <citation type="journal article" date="2015" name="Genome Biol.">
        <title>Comparative genomics of Steinernema reveals deeply conserved gene regulatory networks.</title>
        <authorList>
            <person name="Dillman A.R."/>
            <person name="Macchietto M."/>
            <person name="Porter C.F."/>
            <person name="Rogers A."/>
            <person name="Williams B."/>
            <person name="Antoshechkin I."/>
            <person name="Lee M.M."/>
            <person name="Goodwin Z."/>
            <person name="Lu X."/>
            <person name="Lewis E.E."/>
            <person name="Goodrich-Blair H."/>
            <person name="Stock S.P."/>
            <person name="Adams B.J."/>
            <person name="Sternberg P.W."/>
            <person name="Mortazavi A."/>
        </authorList>
    </citation>
    <scope>NUCLEOTIDE SEQUENCE [LARGE SCALE GENOMIC DNA]</scope>
    <source>
        <strain evidence="3 4">ALL</strain>
    </source>
</reference>
<evidence type="ECO:0000256" key="1">
    <source>
        <dbReference type="SAM" id="MobiDB-lite"/>
    </source>
</evidence>
<dbReference type="Proteomes" id="UP000298663">
    <property type="component" value="Unassembled WGS sequence"/>
</dbReference>
<reference evidence="3 4" key="2">
    <citation type="journal article" date="2019" name="G3 (Bethesda)">
        <title>Hybrid Assembly of the Genome of the Entomopathogenic Nematode Steinernema carpocapsae Identifies the X-Chromosome.</title>
        <authorList>
            <person name="Serra L."/>
            <person name="Macchietto M."/>
            <person name="Macias-Munoz A."/>
            <person name="McGill C.J."/>
            <person name="Rodriguez I.M."/>
            <person name="Rodriguez B."/>
            <person name="Murad R."/>
            <person name="Mortazavi A."/>
        </authorList>
    </citation>
    <scope>NUCLEOTIDE SEQUENCE [LARGE SCALE GENOMIC DNA]</scope>
    <source>
        <strain evidence="3 4">ALL</strain>
    </source>
</reference>
<name>A0A4U5LYH6_STECR</name>
<dbReference type="EMBL" id="AZBU02000011">
    <property type="protein sequence ID" value="TKR61338.1"/>
    <property type="molecule type" value="Genomic_DNA"/>
</dbReference>
<sequence>MLLRTILVFVATMVFLSTGRSNTDAVPSLDDIDDYNDPVLKEIFAAKPKTSSQGTSRQAGSEETDPPFLTSQGGTPPRARNFPDYESNTNYGTSHRGLPPIERPQPQTTFSNGYEGGNPGGTTNVLNNQSPYYQVGAQFGQLARTGATAFYNGAQQVGQAFGIQPYQYEVPLLNAAAGLLGR</sequence>
<organism evidence="3 4">
    <name type="scientific">Steinernema carpocapsae</name>
    <name type="common">Entomopathogenic nematode</name>
    <dbReference type="NCBI Taxonomy" id="34508"/>
    <lineage>
        <taxon>Eukaryota</taxon>
        <taxon>Metazoa</taxon>
        <taxon>Ecdysozoa</taxon>
        <taxon>Nematoda</taxon>
        <taxon>Chromadorea</taxon>
        <taxon>Rhabditida</taxon>
        <taxon>Tylenchina</taxon>
        <taxon>Panagrolaimomorpha</taxon>
        <taxon>Strongyloidoidea</taxon>
        <taxon>Steinernematidae</taxon>
        <taxon>Steinernema</taxon>
    </lineage>
</organism>
<protein>
    <recommendedName>
        <fullName evidence="5">SXP/RAL-2 family protein Ani s 5-like cation-binding domain-containing protein</fullName>
    </recommendedName>
</protein>
<feature type="compositionally biased region" description="Polar residues" evidence="1">
    <location>
        <begin position="49"/>
        <end position="61"/>
    </location>
</feature>
<evidence type="ECO:0008006" key="5">
    <source>
        <dbReference type="Google" id="ProtNLM"/>
    </source>
</evidence>
<dbReference type="OrthoDB" id="5876343at2759"/>
<feature type="region of interest" description="Disordered" evidence="1">
    <location>
        <begin position="44"/>
        <end position="124"/>
    </location>
</feature>
<evidence type="ECO:0000313" key="3">
    <source>
        <dbReference type="EMBL" id="TKR61338.1"/>
    </source>
</evidence>
<comment type="caution">
    <text evidence="3">The sequence shown here is derived from an EMBL/GenBank/DDBJ whole genome shotgun (WGS) entry which is preliminary data.</text>
</comment>
<dbReference type="AlphaFoldDB" id="A0A4U5LYH6"/>